<dbReference type="GO" id="GO:0005549">
    <property type="term" value="F:odorant binding"/>
    <property type="evidence" value="ECO:0007669"/>
    <property type="project" value="InterPro"/>
</dbReference>
<feature type="region of interest" description="Disordered" evidence="1">
    <location>
        <begin position="195"/>
        <end position="222"/>
    </location>
</feature>
<gene>
    <name evidence="3" type="ORF">Ocin01_10290</name>
</gene>
<feature type="signal peptide" evidence="2">
    <location>
        <begin position="1"/>
        <end position="29"/>
    </location>
</feature>
<proteinExistence type="predicted"/>
<comment type="caution">
    <text evidence="3">The sequence shown here is derived from an EMBL/GenBank/DDBJ whole genome shotgun (WGS) entry which is preliminary data.</text>
</comment>
<organism evidence="3 4">
    <name type="scientific">Orchesella cincta</name>
    <name type="common">Springtail</name>
    <name type="synonym">Podura cincta</name>
    <dbReference type="NCBI Taxonomy" id="48709"/>
    <lineage>
        <taxon>Eukaryota</taxon>
        <taxon>Metazoa</taxon>
        <taxon>Ecdysozoa</taxon>
        <taxon>Arthropoda</taxon>
        <taxon>Hexapoda</taxon>
        <taxon>Collembola</taxon>
        <taxon>Entomobryomorpha</taxon>
        <taxon>Entomobryoidea</taxon>
        <taxon>Orchesellidae</taxon>
        <taxon>Orchesellinae</taxon>
        <taxon>Orchesella</taxon>
    </lineage>
</organism>
<evidence type="ECO:0000256" key="2">
    <source>
        <dbReference type="SAM" id="SignalP"/>
    </source>
</evidence>
<feature type="region of interest" description="Disordered" evidence="1">
    <location>
        <begin position="61"/>
        <end position="108"/>
    </location>
</feature>
<keyword evidence="4" id="KW-1185">Reference proteome</keyword>
<accession>A0A1D2MTL8</accession>
<dbReference type="EMBL" id="LJIJ01000544">
    <property type="protein sequence ID" value="ODM96393.1"/>
    <property type="molecule type" value="Genomic_DNA"/>
</dbReference>
<name>A0A1D2MTL8_ORCCI</name>
<feature type="compositionally biased region" description="Basic residues" evidence="1">
    <location>
        <begin position="90"/>
        <end position="108"/>
    </location>
</feature>
<evidence type="ECO:0000256" key="1">
    <source>
        <dbReference type="SAM" id="MobiDB-lite"/>
    </source>
</evidence>
<feature type="compositionally biased region" description="Basic and acidic residues" evidence="1">
    <location>
        <begin position="61"/>
        <end position="71"/>
    </location>
</feature>
<protein>
    <submittedName>
        <fullName evidence="3">Uncharacterized protein</fullName>
    </submittedName>
</protein>
<dbReference type="InterPro" id="IPR036728">
    <property type="entry name" value="PBP_GOBP_sf"/>
</dbReference>
<dbReference type="OMA" id="LMEICEF"/>
<dbReference type="Gene3D" id="1.10.238.20">
    <property type="entry name" value="Pheromone/general odorant binding protein domain"/>
    <property type="match status" value="1"/>
</dbReference>
<feature type="chain" id="PRO_5008904533" evidence="2">
    <location>
        <begin position="30"/>
        <end position="222"/>
    </location>
</feature>
<reference evidence="3 4" key="1">
    <citation type="journal article" date="2016" name="Genome Biol. Evol.">
        <title>Gene Family Evolution Reflects Adaptation to Soil Environmental Stressors in the Genome of the Collembolan Orchesella cincta.</title>
        <authorList>
            <person name="Faddeeva-Vakhrusheva A."/>
            <person name="Derks M.F."/>
            <person name="Anvar S.Y."/>
            <person name="Agamennone V."/>
            <person name="Suring W."/>
            <person name="Smit S."/>
            <person name="van Straalen N.M."/>
            <person name="Roelofs D."/>
        </authorList>
    </citation>
    <scope>NUCLEOTIDE SEQUENCE [LARGE SCALE GENOMIC DNA]</scope>
    <source>
        <tissue evidence="3">Mixed pool</tissue>
    </source>
</reference>
<dbReference type="SUPFAM" id="SSF47565">
    <property type="entry name" value="Insect pheromone/odorant-binding proteins"/>
    <property type="match status" value="1"/>
</dbReference>
<keyword evidence="2" id="KW-0732">Signal</keyword>
<evidence type="ECO:0000313" key="3">
    <source>
        <dbReference type="EMBL" id="ODM96393.1"/>
    </source>
</evidence>
<dbReference type="AlphaFoldDB" id="A0A1D2MTL8"/>
<dbReference type="Proteomes" id="UP000094527">
    <property type="component" value="Unassembled WGS sequence"/>
</dbReference>
<sequence>MLNRSLFLFGAVICAVYMTVFVDCGGGHGDKAQWMEKMSKCGEGEKINMEETMKYKKECKDEVAAKKKPASEDEESMERRRRSPEERQGGKHSKGKGRGGKGGRRGHGKKLAWAVCTWKKSGMLNQDDGKFNEDGCKKYIDAVYPESKRDTAFEKMKKCNTDHGSTFSEENDCAGYGNFSRCIMNAHMTTCGLEMPNWGGKGGGKGKGKKPQPQNDEDEDME</sequence>
<evidence type="ECO:0000313" key="4">
    <source>
        <dbReference type="Proteomes" id="UP000094527"/>
    </source>
</evidence>